<organism evidence="1 2">
    <name type="scientific">Erpetoichthys calabaricus</name>
    <name type="common">Rope fish</name>
    <name type="synonym">Calamoichthys calabaricus</name>
    <dbReference type="NCBI Taxonomy" id="27687"/>
    <lineage>
        <taxon>Eukaryota</taxon>
        <taxon>Metazoa</taxon>
        <taxon>Chordata</taxon>
        <taxon>Craniata</taxon>
        <taxon>Vertebrata</taxon>
        <taxon>Euteleostomi</taxon>
        <taxon>Actinopterygii</taxon>
        <taxon>Polypteriformes</taxon>
        <taxon>Polypteridae</taxon>
        <taxon>Erpetoichthys</taxon>
    </lineage>
</organism>
<sequence>MINSPAHQQFERKHLPRMFSLIKNESQRFEDGHIPS</sequence>
<reference evidence="1" key="1">
    <citation type="submission" date="2025-08" db="UniProtKB">
        <authorList>
            <consortium name="Ensembl"/>
        </authorList>
    </citation>
    <scope>IDENTIFICATION</scope>
</reference>
<dbReference type="Proteomes" id="UP000694620">
    <property type="component" value="Unassembled WGS sequence"/>
</dbReference>
<accession>A0A8C4TPP6</accession>
<name>A0A8C4TPP6_ERPCA</name>
<protein>
    <submittedName>
        <fullName evidence="1">Uncharacterized protein</fullName>
    </submittedName>
</protein>
<proteinExistence type="predicted"/>
<dbReference type="AlphaFoldDB" id="A0A8C4TPP6"/>
<keyword evidence="2" id="KW-1185">Reference proteome</keyword>
<reference evidence="1" key="2">
    <citation type="submission" date="2025-09" db="UniProtKB">
        <authorList>
            <consortium name="Ensembl"/>
        </authorList>
    </citation>
    <scope>IDENTIFICATION</scope>
</reference>
<evidence type="ECO:0000313" key="2">
    <source>
        <dbReference type="Proteomes" id="UP000694620"/>
    </source>
</evidence>
<dbReference type="Ensembl" id="ENSECRT00000033167.1">
    <property type="protein sequence ID" value="ENSECRP00000032445.1"/>
    <property type="gene ID" value="ENSECRG00000021987.1"/>
</dbReference>
<dbReference type="GeneTree" id="ENSGT01140000286123"/>
<evidence type="ECO:0000313" key="1">
    <source>
        <dbReference type="Ensembl" id="ENSECRP00000032445.1"/>
    </source>
</evidence>